<evidence type="ECO:0000259" key="1">
    <source>
        <dbReference type="PROSITE" id="PS50846"/>
    </source>
</evidence>
<proteinExistence type="predicted"/>
<dbReference type="AlphaFoldDB" id="A0AA39SE87"/>
<name>A0AA39SE87_ACESA</name>
<protein>
    <recommendedName>
        <fullName evidence="1">HMA domain-containing protein</fullName>
    </recommendedName>
</protein>
<dbReference type="EMBL" id="JAUESC010000381">
    <property type="protein sequence ID" value="KAK0591081.1"/>
    <property type="molecule type" value="Genomic_DNA"/>
</dbReference>
<sequence length="207" mass="23151">MKKKLVIKVSMNGQKSRSKALKTVVGASGVESVELKGADKSQIEVTGDGFDPTVLTQLLRKKVGRADLVSYEEKKDEKMENEAELQVAAMPAIYGMWPYYEAVQSSEFRVSSPTITKNQTMKQKVVIKVTMNGQKSRSKALKIVVGASGVESAAWKGDNIEVTGEELDPACLTLLLRKKLGYADLVSVEERKKKRKKKRRKMWPSWR</sequence>
<dbReference type="PROSITE" id="PS50846">
    <property type="entry name" value="HMA_2"/>
    <property type="match status" value="1"/>
</dbReference>
<gene>
    <name evidence="2" type="ORF">LWI29_035419</name>
</gene>
<organism evidence="2 3">
    <name type="scientific">Acer saccharum</name>
    <name type="common">Sugar maple</name>
    <dbReference type="NCBI Taxonomy" id="4024"/>
    <lineage>
        <taxon>Eukaryota</taxon>
        <taxon>Viridiplantae</taxon>
        <taxon>Streptophyta</taxon>
        <taxon>Embryophyta</taxon>
        <taxon>Tracheophyta</taxon>
        <taxon>Spermatophyta</taxon>
        <taxon>Magnoliopsida</taxon>
        <taxon>eudicotyledons</taxon>
        <taxon>Gunneridae</taxon>
        <taxon>Pentapetalae</taxon>
        <taxon>rosids</taxon>
        <taxon>malvids</taxon>
        <taxon>Sapindales</taxon>
        <taxon>Sapindaceae</taxon>
        <taxon>Hippocastanoideae</taxon>
        <taxon>Acereae</taxon>
        <taxon>Acer</taxon>
    </lineage>
</organism>
<dbReference type="InterPro" id="IPR006121">
    <property type="entry name" value="HMA_dom"/>
</dbReference>
<accession>A0AA39SE87</accession>
<comment type="caution">
    <text evidence="2">The sequence shown here is derived from an EMBL/GenBank/DDBJ whole genome shotgun (WGS) entry which is preliminary data.</text>
</comment>
<dbReference type="Proteomes" id="UP001168877">
    <property type="component" value="Unassembled WGS sequence"/>
</dbReference>
<dbReference type="Gene3D" id="3.30.70.100">
    <property type="match status" value="2"/>
</dbReference>
<evidence type="ECO:0000313" key="2">
    <source>
        <dbReference type="EMBL" id="KAK0591081.1"/>
    </source>
</evidence>
<reference evidence="2" key="1">
    <citation type="journal article" date="2022" name="Plant J.">
        <title>Strategies of tolerance reflected in two North American maple genomes.</title>
        <authorList>
            <person name="McEvoy S.L."/>
            <person name="Sezen U.U."/>
            <person name="Trouern-Trend A."/>
            <person name="McMahon S.M."/>
            <person name="Schaberg P.G."/>
            <person name="Yang J."/>
            <person name="Wegrzyn J.L."/>
            <person name="Swenson N.G."/>
        </authorList>
    </citation>
    <scope>NUCLEOTIDE SEQUENCE</scope>
    <source>
        <strain evidence="2">NS2018</strain>
    </source>
</reference>
<dbReference type="PANTHER" id="PTHR46371">
    <property type="entry name" value="OS04G0464100 PROTEIN"/>
    <property type="match status" value="1"/>
</dbReference>
<evidence type="ECO:0000313" key="3">
    <source>
        <dbReference type="Proteomes" id="UP001168877"/>
    </source>
</evidence>
<dbReference type="InterPro" id="IPR044296">
    <property type="entry name" value="HIPP46"/>
</dbReference>
<dbReference type="GO" id="GO:0046872">
    <property type="term" value="F:metal ion binding"/>
    <property type="evidence" value="ECO:0007669"/>
    <property type="project" value="InterPro"/>
</dbReference>
<feature type="domain" description="HMA" evidence="1">
    <location>
        <begin position="2"/>
        <end position="71"/>
    </location>
</feature>
<reference evidence="2" key="2">
    <citation type="submission" date="2023-06" db="EMBL/GenBank/DDBJ databases">
        <authorList>
            <person name="Swenson N.G."/>
            <person name="Wegrzyn J.L."/>
            <person name="Mcevoy S.L."/>
        </authorList>
    </citation>
    <scope>NUCLEOTIDE SEQUENCE</scope>
    <source>
        <strain evidence="2">NS2018</strain>
        <tissue evidence="2">Leaf</tissue>
    </source>
</reference>
<keyword evidence="3" id="KW-1185">Reference proteome</keyword>